<evidence type="ECO:0000256" key="2">
    <source>
        <dbReference type="ARBA" id="ARBA00023004"/>
    </source>
</evidence>
<evidence type="ECO:0000313" key="5">
    <source>
        <dbReference type="EMBL" id="ACC98583.1"/>
    </source>
</evidence>
<reference evidence="5 6" key="1">
    <citation type="journal article" date="2009" name="Appl. Environ. Microbiol.">
        <title>Genomic analysis of 'Elusimicrobium minutum,' the first cultivated representative of the phylum 'Elusimicrobia' (formerly termite group 1).</title>
        <authorList>
            <person name="Herlemann D.P.R."/>
            <person name="Geissinger O."/>
            <person name="Ikeda-Ohtsubo W."/>
            <person name="Kunin V."/>
            <person name="Sun H."/>
            <person name="Lapidus A."/>
            <person name="Hugenholtz P."/>
            <person name="Brune A."/>
        </authorList>
    </citation>
    <scope>NUCLEOTIDE SEQUENCE [LARGE SCALE GENOMIC DNA]</scope>
    <source>
        <strain evidence="5 6">Pei191</strain>
    </source>
</reference>
<dbReference type="CDD" id="cd01335">
    <property type="entry name" value="Radical_SAM"/>
    <property type="match status" value="1"/>
</dbReference>
<evidence type="ECO:0000256" key="1">
    <source>
        <dbReference type="ARBA" id="ARBA00022723"/>
    </source>
</evidence>
<dbReference type="KEGG" id="emi:Emin_1030"/>
<sequence length="295" mass="33601">MKYIPAKTLITKVKPSLFWFATDYNMNIYRGCSHGCIYCDSRSQCYRIENFDEVRAKEDAVAKISFELSRKRQKGLIASGAMSDPYNPQESKHNLTRNALKEIDRYGFGLALATKSPLVTRDIDIIKSICTRSSVIIKITITCAQDSLSKQIEPNVSPSSERFAALKQLSDNGIFCGVLLMPVLPFINDTEDNILSIVRQTAAAGAKFIYSYFGVTLRDNQRDYFYNKIADLFPYAKEKYITAFGESYSCQSPKTNQLTRAFKKECDKFGILYNMKDIIAAYKKPQEIKEQLELF</sequence>
<dbReference type="RefSeq" id="WP_012415198.1">
    <property type="nucleotide sequence ID" value="NC_010644.1"/>
</dbReference>
<dbReference type="Gene3D" id="3.80.30.30">
    <property type="match status" value="1"/>
</dbReference>
<accession>B2KDI7</accession>
<evidence type="ECO:0000256" key="3">
    <source>
        <dbReference type="ARBA" id="ARBA00023014"/>
    </source>
</evidence>
<dbReference type="EMBL" id="CP001055">
    <property type="protein sequence ID" value="ACC98583.1"/>
    <property type="molecule type" value="Genomic_DNA"/>
</dbReference>
<proteinExistence type="predicted"/>
<dbReference type="InterPro" id="IPR007197">
    <property type="entry name" value="rSAM"/>
</dbReference>
<evidence type="ECO:0000259" key="4">
    <source>
        <dbReference type="Pfam" id="PF04055"/>
    </source>
</evidence>
<dbReference type="SFLD" id="SFLDS00029">
    <property type="entry name" value="Radical_SAM"/>
    <property type="match status" value="1"/>
</dbReference>
<keyword evidence="6" id="KW-1185">Reference proteome</keyword>
<keyword evidence="5" id="KW-0456">Lyase</keyword>
<dbReference type="PANTHER" id="PTHR43432:SF5">
    <property type="entry name" value="ELP3_MIAA_NIFB-LIKE RADICAL SAM CORE DOMAIN-CONTAINING PROTEIN"/>
    <property type="match status" value="1"/>
</dbReference>
<dbReference type="PANTHER" id="PTHR43432">
    <property type="entry name" value="SLR0285 PROTEIN"/>
    <property type="match status" value="1"/>
</dbReference>
<dbReference type="SUPFAM" id="SSF102114">
    <property type="entry name" value="Radical SAM enzymes"/>
    <property type="match status" value="1"/>
</dbReference>
<dbReference type="STRING" id="445932.Emin_1030"/>
<feature type="domain" description="Radical SAM core" evidence="4">
    <location>
        <begin position="26"/>
        <end position="193"/>
    </location>
</feature>
<dbReference type="InterPro" id="IPR040086">
    <property type="entry name" value="MJ0683-like"/>
</dbReference>
<dbReference type="GO" id="GO:0046872">
    <property type="term" value="F:metal ion binding"/>
    <property type="evidence" value="ECO:0007669"/>
    <property type="project" value="UniProtKB-KW"/>
</dbReference>
<dbReference type="Pfam" id="PF04055">
    <property type="entry name" value="Radical_SAM"/>
    <property type="match status" value="1"/>
</dbReference>
<dbReference type="OrthoDB" id="9785699at2"/>
<keyword evidence="2" id="KW-0408">Iron</keyword>
<dbReference type="HOGENOM" id="CLU_015525_2_0_0"/>
<protein>
    <submittedName>
        <fullName evidence="5">Putative DNA repair photolyase</fullName>
    </submittedName>
</protein>
<dbReference type="AlphaFoldDB" id="B2KDI7"/>
<dbReference type="InterPro" id="IPR058240">
    <property type="entry name" value="rSAM_sf"/>
</dbReference>
<dbReference type="SFLD" id="SFLDG01084">
    <property type="entry name" value="Uncharacterised_Radical_SAM_Su"/>
    <property type="match status" value="1"/>
</dbReference>
<organism evidence="5 6">
    <name type="scientific">Elusimicrobium minutum (strain Pei191)</name>
    <dbReference type="NCBI Taxonomy" id="445932"/>
    <lineage>
        <taxon>Bacteria</taxon>
        <taxon>Pseudomonadati</taxon>
        <taxon>Elusimicrobiota</taxon>
        <taxon>Elusimicrobia</taxon>
        <taxon>Elusimicrobiales</taxon>
        <taxon>Elusimicrobiaceae</taxon>
        <taxon>Elusimicrobium</taxon>
    </lineage>
</organism>
<evidence type="ECO:0000313" key="6">
    <source>
        <dbReference type="Proteomes" id="UP000001029"/>
    </source>
</evidence>
<dbReference type="GO" id="GO:0051536">
    <property type="term" value="F:iron-sulfur cluster binding"/>
    <property type="evidence" value="ECO:0007669"/>
    <property type="project" value="UniProtKB-KW"/>
</dbReference>
<dbReference type="Proteomes" id="UP000001029">
    <property type="component" value="Chromosome"/>
</dbReference>
<gene>
    <name evidence="5" type="ordered locus">Emin_1030</name>
</gene>
<name>B2KDI7_ELUMP</name>
<dbReference type="GO" id="GO:0016829">
    <property type="term" value="F:lyase activity"/>
    <property type="evidence" value="ECO:0007669"/>
    <property type="project" value="UniProtKB-KW"/>
</dbReference>
<keyword evidence="3" id="KW-0411">Iron-sulfur</keyword>
<keyword evidence="1" id="KW-0479">Metal-binding</keyword>